<dbReference type="OrthoDB" id="422728at2759"/>
<dbReference type="CDD" id="cd01767">
    <property type="entry name" value="UBX"/>
    <property type="match status" value="1"/>
</dbReference>
<accession>A0A8S1J493</accession>
<dbReference type="InterPro" id="IPR029071">
    <property type="entry name" value="Ubiquitin-like_domsf"/>
</dbReference>
<dbReference type="EMBL" id="CAJHUC010001412">
    <property type="protein sequence ID" value="CAD7701033.1"/>
    <property type="molecule type" value="Genomic_DNA"/>
</dbReference>
<evidence type="ECO:0000256" key="1">
    <source>
        <dbReference type="ARBA" id="ARBA00006043"/>
    </source>
</evidence>
<dbReference type="InterPro" id="IPR055417">
    <property type="entry name" value="UFD1_N1"/>
</dbReference>
<sequence>MLSSELRSRQRKLEREAKERLQNERRKREKERRVAEEVKRRQAEWEEVQRERREAQRLAQEHEEARMESDREQNRGVFLEATLTATPVPDSAALAKGIKRWRDKVLLPPSFGAELMNQEASKNGGLLFEITAPSGGHTCAGLLEFSAPEGTVGLPKKVIQSLWGPEGQCVGQVRVSYKLLPPGTYARLQPVRHGFHEALGEYMRDILESALMEHSTLTEGDWIEVDHHGVTHDLKVLELKPSPSVSVVDTDLEADVGPSEEVEAALKAEEEAARRAEEERRQFEEAWMQHEREREAREQQEAELQAKLAEERRNFAAAKAASLPPEIDADCPVPWMLAVVRGPDGSRWQRRFKLGDPVSLLFDFVDSKGAGGCGMGQYRLVTQFPRRVLLPDSSATLQESGLVQRQEAFLVEPTHN</sequence>
<name>A0A8S1J493_9CHLO</name>
<feature type="coiled-coil region" evidence="3">
    <location>
        <begin position="259"/>
        <end position="321"/>
    </location>
</feature>
<proteinExistence type="inferred from homology"/>
<evidence type="ECO:0000256" key="4">
    <source>
        <dbReference type="SAM" id="MobiDB-lite"/>
    </source>
</evidence>
<dbReference type="Gene3D" id="3.10.330.10">
    <property type="match status" value="1"/>
</dbReference>
<dbReference type="Pfam" id="PF24842">
    <property type="entry name" value="UFD1_N2"/>
    <property type="match status" value="1"/>
</dbReference>
<reference evidence="6" key="1">
    <citation type="submission" date="2020-12" db="EMBL/GenBank/DDBJ databases">
        <authorList>
            <person name="Iha C."/>
        </authorList>
    </citation>
    <scope>NUCLEOTIDE SEQUENCE</scope>
</reference>
<dbReference type="SUPFAM" id="SSF54236">
    <property type="entry name" value="Ubiquitin-like"/>
    <property type="match status" value="1"/>
</dbReference>
<dbReference type="AlphaFoldDB" id="A0A8S1J493"/>
<dbReference type="Pfam" id="PF00789">
    <property type="entry name" value="UBX"/>
    <property type="match status" value="1"/>
</dbReference>
<keyword evidence="3" id="KW-0175">Coiled coil</keyword>
<feature type="region of interest" description="Disordered" evidence="4">
    <location>
        <begin position="1"/>
        <end position="73"/>
    </location>
</feature>
<dbReference type="PROSITE" id="PS50033">
    <property type="entry name" value="UBX"/>
    <property type="match status" value="1"/>
</dbReference>
<organism evidence="6 7">
    <name type="scientific">Ostreobium quekettii</name>
    <dbReference type="NCBI Taxonomy" id="121088"/>
    <lineage>
        <taxon>Eukaryota</taxon>
        <taxon>Viridiplantae</taxon>
        <taxon>Chlorophyta</taxon>
        <taxon>core chlorophytes</taxon>
        <taxon>Ulvophyceae</taxon>
        <taxon>TCBD clade</taxon>
        <taxon>Bryopsidales</taxon>
        <taxon>Ostreobineae</taxon>
        <taxon>Ostreobiaceae</taxon>
        <taxon>Ostreobium</taxon>
    </lineage>
</organism>
<evidence type="ECO:0000313" key="6">
    <source>
        <dbReference type="EMBL" id="CAD7701033.1"/>
    </source>
</evidence>
<dbReference type="InterPro" id="IPR055418">
    <property type="entry name" value="UFD1_N2"/>
</dbReference>
<evidence type="ECO:0000256" key="2">
    <source>
        <dbReference type="ARBA" id="ARBA00022786"/>
    </source>
</evidence>
<dbReference type="Gene3D" id="3.10.20.90">
    <property type="entry name" value="Phosphatidylinositol 3-kinase Catalytic Subunit, Chain A, domain 1"/>
    <property type="match status" value="1"/>
</dbReference>
<dbReference type="GO" id="GO:0034098">
    <property type="term" value="C:VCP-NPL4-UFD1 AAA ATPase complex"/>
    <property type="evidence" value="ECO:0007669"/>
    <property type="project" value="TreeGrafter"/>
</dbReference>
<dbReference type="GO" id="GO:0006511">
    <property type="term" value="P:ubiquitin-dependent protein catabolic process"/>
    <property type="evidence" value="ECO:0007669"/>
    <property type="project" value="InterPro"/>
</dbReference>
<evidence type="ECO:0000313" key="7">
    <source>
        <dbReference type="Proteomes" id="UP000708148"/>
    </source>
</evidence>
<dbReference type="InterPro" id="IPR001012">
    <property type="entry name" value="UBX_dom"/>
</dbReference>
<gene>
    <name evidence="6" type="ORF">OSTQU699_LOCUS6392</name>
</gene>
<comment type="caution">
    <text evidence="6">The sequence shown here is derived from an EMBL/GenBank/DDBJ whole genome shotgun (WGS) entry which is preliminary data.</text>
</comment>
<dbReference type="Proteomes" id="UP000708148">
    <property type="component" value="Unassembled WGS sequence"/>
</dbReference>
<dbReference type="InterPro" id="IPR004854">
    <property type="entry name" value="Ufd1-like"/>
</dbReference>
<dbReference type="PANTHER" id="PTHR12555">
    <property type="entry name" value="UBIQUITIN FUSION DEGRADATON PROTEIN 1"/>
    <property type="match status" value="1"/>
</dbReference>
<dbReference type="GO" id="GO:0031593">
    <property type="term" value="F:polyubiquitin modification-dependent protein binding"/>
    <property type="evidence" value="ECO:0007669"/>
    <property type="project" value="TreeGrafter"/>
</dbReference>
<dbReference type="GO" id="GO:0036503">
    <property type="term" value="P:ERAD pathway"/>
    <property type="evidence" value="ECO:0007669"/>
    <property type="project" value="TreeGrafter"/>
</dbReference>
<dbReference type="Gene3D" id="2.40.40.50">
    <property type="entry name" value="Ubiquitin fusion degradation protein UFD1, N-terminal domain"/>
    <property type="match status" value="1"/>
</dbReference>
<dbReference type="Pfam" id="PF03152">
    <property type="entry name" value="UFD1_N1"/>
    <property type="match status" value="1"/>
</dbReference>
<feature type="domain" description="UBX" evidence="5">
    <location>
        <begin position="340"/>
        <end position="410"/>
    </location>
</feature>
<evidence type="ECO:0000256" key="3">
    <source>
        <dbReference type="SAM" id="Coils"/>
    </source>
</evidence>
<keyword evidence="7" id="KW-1185">Reference proteome</keyword>
<protein>
    <recommendedName>
        <fullName evidence="5">UBX domain-containing protein</fullName>
    </recommendedName>
</protein>
<keyword evidence="2" id="KW-0833">Ubl conjugation pathway</keyword>
<comment type="similarity">
    <text evidence="1">Belongs to the UFD1 family.</text>
</comment>
<dbReference type="InterPro" id="IPR042299">
    <property type="entry name" value="Ufd1-like_Nn"/>
</dbReference>
<dbReference type="PANTHER" id="PTHR12555:SF13">
    <property type="entry name" value="UBIQUITIN RECOGNITION FACTOR IN ER-ASSOCIATED DEGRADATION PROTEIN 1"/>
    <property type="match status" value="1"/>
</dbReference>
<evidence type="ECO:0000259" key="5">
    <source>
        <dbReference type="PROSITE" id="PS50033"/>
    </source>
</evidence>